<gene>
    <name evidence="2" type="ORF">OLC1_LOCUS5027</name>
</gene>
<dbReference type="InterPro" id="IPR000999">
    <property type="entry name" value="RNase_III_dom"/>
</dbReference>
<evidence type="ECO:0000313" key="2">
    <source>
        <dbReference type="EMBL" id="CAI9093677.1"/>
    </source>
</evidence>
<dbReference type="GO" id="GO:0006396">
    <property type="term" value="P:RNA processing"/>
    <property type="evidence" value="ECO:0007669"/>
    <property type="project" value="InterPro"/>
</dbReference>
<dbReference type="Proteomes" id="UP001161247">
    <property type="component" value="Chromosome 2"/>
</dbReference>
<dbReference type="Gene3D" id="1.10.1520.10">
    <property type="entry name" value="Ribonuclease III domain"/>
    <property type="match status" value="1"/>
</dbReference>
<dbReference type="AlphaFoldDB" id="A0AAV1CGR8"/>
<evidence type="ECO:0000259" key="1">
    <source>
        <dbReference type="PROSITE" id="PS50142"/>
    </source>
</evidence>
<accession>A0AAV1CGR8</accession>
<name>A0AAV1CGR8_OLDCO</name>
<keyword evidence="3" id="KW-1185">Reference proteome</keyword>
<protein>
    <submittedName>
        <fullName evidence="2">OLC1v1029235C1</fullName>
    </submittedName>
</protein>
<dbReference type="GO" id="GO:0004525">
    <property type="term" value="F:ribonuclease III activity"/>
    <property type="evidence" value="ECO:0007669"/>
    <property type="project" value="InterPro"/>
</dbReference>
<dbReference type="SUPFAM" id="SSF69065">
    <property type="entry name" value="RNase III domain-like"/>
    <property type="match status" value="1"/>
</dbReference>
<proteinExistence type="predicted"/>
<dbReference type="SMART" id="SM00535">
    <property type="entry name" value="RIBOc"/>
    <property type="match status" value="1"/>
</dbReference>
<sequence length="229" mass="24950">MQRKHYSFFTKTLSRVYLLSSDRRPPPCKISIVEIPSGKMSFRGLCACLLLFLLTLLISPCSSVMGIAVKDLSLPSSGHLSSFLNDLKNLQTRINYTFENVYILGRAMTHASYSHESNKALSILGSRVVEGDVVLHFLDNNVDITAKDLNRKITEVSNEASCASSGMRLGLQKIVRVSARTNSSAPGVVCDAFRAIFGAVVLDSKSLDAGGRVFMGIRDGIGMDMALPK</sequence>
<dbReference type="InterPro" id="IPR036389">
    <property type="entry name" value="RNase_III_sf"/>
</dbReference>
<dbReference type="PROSITE" id="PS50142">
    <property type="entry name" value="RNASE_3_2"/>
    <property type="match status" value="1"/>
</dbReference>
<reference evidence="2" key="1">
    <citation type="submission" date="2023-03" db="EMBL/GenBank/DDBJ databases">
        <authorList>
            <person name="Julca I."/>
        </authorList>
    </citation>
    <scope>NUCLEOTIDE SEQUENCE</scope>
</reference>
<evidence type="ECO:0000313" key="3">
    <source>
        <dbReference type="Proteomes" id="UP001161247"/>
    </source>
</evidence>
<organism evidence="2 3">
    <name type="scientific">Oldenlandia corymbosa var. corymbosa</name>
    <dbReference type="NCBI Taxonomy" id="529605"/>
    <lineage>
        <taxon>Eukaryota</taxon>
        <taxon>Viridiplantae</taxon>
        <taxon>Streptophyta</taxon>
        <taxon>Embryophyta</taxon>
        <taxon>Tracheophyta</taxon>
        <taxon>Spermatophyta</taxon>
        <taxon>Magnoliopsida</taxon>
        <taxon>eudicotyledons</taxon>
        <taxon>Gunneridae</taxon>
        <taxon>Pentapetalae</taxon>
        <taxon>asterids</taxon>
        <taxon>lamiids</taxon>
        <taxon>Gentianales</taxon>
        <taxon>Rubiaceae</taxon>
        <taxon>Rubioideae</taxon>
        <taxon>Spermacoceae</taxon>
        <taxon>Hedyotis-Oldenlandia complex</taxon>
        <taxon>Oldenlandia</taxon>
    </lineage>
</organism>
<dbReference type="EMBL" id="OX459119">
    <property type="protein sequence ID" value="CAI9093677.1"/>
    <property type="molecule type" value="Genomic_DNA"/>
</dbReference>
<dbReference type="Pfam" id="PF14622">
    <property type="entry name" value="Ribonucleas_3_3"/>
    <property type="match status" value="1"/>
</dbReference>
<feature type="domain" description="RNase III" evidence="1">
    <location>
        <begin position="87"/>
        <end position="205"/>
    </location>
</feature>